<organism evidence="2">
    <name type="scientific">Mucor ambiguus</name>
    <dbReference type="NCBI Taxonomy" id="91626"/>
    <lineage>
        <taxon>Eukaryota</taxon>
        <taxon>Fungi</taxon>
        <taxon>Fungi incertae sedis</taxon>
        <taxon>Mucoromycota</taxon>
        <taxon>Mucoromycotina</taxon>
        <taxon>Mucoromycetes</taxon>
        <taxon>Mucorales</taxon>
        <taxon>Mucorineae</taxon>
        <taxon>Mucoraceae</taxon>
        <taxon>Mucor</taxon>
    </lineage>
</organism>
<gene>
    <name evidence="2" type="ORF">MAM1_0079d04459</name>
</gene>
<dbReference type="OrthoDB" id="2247122at2759"/>
<dbReference type="AlphaFoldDB" id="A0A0C9M5S7"/>
<reference evidence="2" key="1">
    <citation type="submission" date="2014-09" db="EMBL/GenBank/DDBJ databases">
        <title>Draft genome sequence of an oleaginous Mucoromycotina fungus Mucor ambiguus NBRC6742.</title>
        <authorList>
            <person name="Takeda I."/>
            <person name="Yamane N."/>
            <person name="Morita T."/>
            <person name="Tamano K."/>
            <person name="Machida M."/>
            <person name="Baker S."/>
            <person name="Koike H."/>
        </authorList>
    </citation>
    <scope>NUCLEOTIDE SEQUENCE</scope>
    <source>
        <strain evidence="2">NBRC 6742</strain>
    </source>
</reference>
<dbReference type="InterPro" id="IPR009836">
    <property type="entry name" value="GRDP-like"/>
</dbReference>
<dbReference type="EMBL" id="DF836368">
    <property type="protein sequence ID" value="GAN04991.1"/>
    <property type="molecule type" value="Genomic_DNA"/>
</dbReference>
<name>A0A0C9M5S7_9FUNG</name>
<accession>A0A0C9M5S7</accession>
<dbReference type="PANTHER" id="PTHR34365:SF7">
    <property type="entry name" value="GLYCINE-RICH DOMAIN-CONTAINING PROTEIN 1"/>
    <property type="match status" value="1"/>
</dbReference>
<evidence type="ECO:0000313" key="2">
    <source>
        <dbReference type="EMBL" id="GAN04991.1"/>
    </source>
</evidence>
<sequence>MPFFQSKNKAFYNETIAHLTSEHVALGKYHHLPYINFTDGCATKISQYSCYLYLNLLTRFTNITKDLSEHELKVYFVRAEYRYFRYMSFAENGSPPPLEVAIFMQAHKAHPCQFEDDCYRDTFGFFHTHYGLDLRKTIEFDKALLEPSWDKNMEFREPFHLAIEDLMTGFAEITCVVCFITIEVKWGDYAEWRTDAAALQCNHCKTVFTRHHIGKTNLILDLRKSMDTYDPSTIKSTMGKLHLKIKKYIRSIHDIQALPFNSGLDAIKNYLVKNQQEAGLEDDGSIDEFIGTAKQSYFQSPYIGTSFDLLKAVAEQYEFLYKVTQTIHWKRSDFLRMIDNYEYYLELSKRTSSILVPDIRADIARHVHMTGATFYRKITLRLCGRVLDHNAAIPQGSKMEYAKITQRAWNLSRAKCIQNKATAVISTIVNGISGEEKIQVPASESVHQYHEYDVNAASYYQKDGFKDFDNMRFMLDYMTKRKQLLDSAGAEWTLSGETKVIQTNGGVPKLTVKRAESSPYYAFSTDDPNFNWRDANKAWSKAFKDVRNYNYTKTRLYKNNSFIGSMLIDFVILFNDEIAFKKREMEERVQAIKEARRISEYRNRKSYRRNSNGIQSSTSGVQSTGFGDVYHNGFNDYALYGGCGMTNDSSGSSGGCSSGGGGGDSGGGGGCGGGGGGDF</sequence>
<keyword evidence="3" id="KW-1185">Reference proteome</keyword>
<protein>
    <submittedName>
        <fullName evidence="2">Uncharacterized protein</fullName>
    </submittedName>
</protein>
<proteinExistence type="predicted"/>
<evidence type="ECO:0000256" key="1">
    <source>
        <dbReference type="SAM" id="MobiDB-lite"/>
    </source>
</evidence>
<feature type="region of interest" description="Disordered" evidence="1">
    <location>
        <begin position="653"/>
        <end position="679"/>
    </location>
</feature>
<dbReference type="STRING" id="91626.A0A0C9M5S7"/>
<evidence type="ECO:0000313" key="3">
    <source>
        <dbReference type="Proteomes" id="UP000053815"/>
    </source>
</evidence>
<dbReference type="PANTHER" id="PTHR34365">
    <property type="entry name" value="ENOLASE (DUF1399)"/>
    <property type="match status" value="1"/>
</dbReference>
<dbReference type="Proteomes" id="UP000053815">
    <property type="component" value="Unassembled WGS sequence"/>
</dbReference>